<protein>
    <submittedName>
        <fullName evidence="1">Biliverdin-producing heme oxygenase</fullName>
    </submittedName>
</protein>
<evidence type="ECO:0000313" key="3">
    <source>
        <dbReference type="Proteomes" id="UP000540490"/>
    </source>
</evidence>
<dbReference type="AlphaFoldDB" id="A0A7W4IP59"/>
<dbReference type="Proteomes" id="UP000540490">
    <property type="component" value="Unassembled WGS sequence"/>
</dbReference>
<dbReference type="InterPro" id="IPR016084">
    <property type="entry name" value="Haem_Oase-like_multi-hlx"/>
</dbReference>
<organism evidence="1 4">
    <name type="scientific">Gluconacetobacter dulcium</name>
    <dbReference type="NCBI Taxonomy" id="2729096"/>
    <lineage>
        <taxon>Bacteria</taxon>
        <taxon>Pseudomonadati</taxon>
        <taxon>Pseudomonadota</taxon>
        <taxon>Alphaproteobacteria</taxon>
        <taxon>Acetobacterales</taxon>
        <taxon>Acetobacteraceae</taxon>
        <taxon>Gluconacetobacter</taxon>
    </lineage>
</organism>
<reference evidence="3 4" key="1">
    <citation type="submission" date="2020-04" db="EMBL/GenBank/DDBJ databases">
        <title>Description of novel Gluconacetobacter.</title>
        <authorList>
            <person name="Sombolestani A."/>
        </authorList>
    </citation>
    <scope>NUCLEOTIDE SEQUENCE [LARGE SCALE GENOMIC DNA]</scope>
    <source>
        <strain evidence="2 3">LMG 1728</strain>
        <strain evidence="1 4">LMG 1731</strain>
    </source>
</reference>
<evidence type="ECO:0000313" key="1">
    <source>
        <dbReference type="EMBL" id="MBB2166433.1"/>
    </source>
</evidence>
<gene>
    <name evidence="2" type="ORF">HLH25_18380</name>
    <name evidence="1" type="ORF">HLH26_18260</name>
</gene>
<sequence length="188" mass="20309">MYQPANRSRLRDATHSRHVILDTFVGRIDSAAAYLAYLSGIAAFRISAEQALRAAPWPDILQGWQPQHLTPLLMQDLADLALPPPPPIAMPPLETAPATAGMLYVLEGSSLGARILVRQAADQGFTATHGARHLAAQADRHSPWKDFVSRLDRLPAGSCAADRAAMQTFDSAILAMQSVAPSQIQKKP</sequence>
<accession>A0A7W4IP59</accession>
<dbReference type="EMBL" id="JABEQN010000032">
    <property type="protein sequence ID" value="MBB2195559.1"/>
    <property type="molecule type" value="Genomic_DNA"/>
</dbReference>
<comment type="caution">
    <text evidence="1">The sequence shown here is derived from an EMBL/GenBank/DDBJ whole genome shotgun (WGS) entry which is preliminary data.</text>
</comment>
<dbReference type="RefSeq" id="WP_182975451.1">
    <property type="nucleotide sequence ID" value="NZ_JABEQN010000032.1"/>
</dbReference>
<evidence type="ECO:0000313" key="2">
    <source>
        <dbReference type="EMBL" id="MBB2195559.1"/>
    </source>
</evidence>
<dbReference type="Proteomes" id="UP000561077">
    <property type="component" value="Unassembled WGS sequence"/>
</dbReference>
<dbReference type="CDD" id="cd19166">
    <property type="entry name" value="HemeO-bac"/>
    <property type="match status" value="1"/>
</dbReference>
<dbReference type="Gene3D" id="1.20.910.10">
    <property type="entry name" value="Heme oxygenase-like"/>
    <property type="match status" value="1"/>
</dbReference>
<name>A0A7W4IP59_9PROT</name>
<keyword evidence="3" id="KW-1185">Reference proteome</keyword>
<proteinExistence type="predicted"/>
<evidence type="ECO:0000313" key="4">
    <source>
        <dbReference type="Proteomes" id="UP000561077"/>
    </source>
</evidence>
<dbReference type="SUPFAM" id="SSF48613">
    <property type="entry name" value="Heme oxygenase-like"/>
    <property type="match status" value="1"/>
</dbReference>
<dbReference type="EMBL" id="JABEQO010000032">
    <property type="protein sequence ID" value="MBB2166433.1"/>
    <property type="molecule type" value="Genomic_DNA"/>
</dbReference>